<evidence type="ECO:0000313" key="2">
    <source>
        <dbReference type="EMBL" id="MDX8034466.1"/>
    </source>
</evidence>
<feature type="transmembrane region" description="Helical" evidence="1">
    <location>
        <begin position="68"/>
        <end position="86"/>
    </location>
</feature>
<keyword evidence="1" id="KW-0472">Membrane</keyword>
<accession>A0ABU4T8I7</accession>
<protein>
    <submittedName>
        <fullName evidence="2">Uncharacterized protein</fullName>
    </submittedName>
</protein>
<organism evidence="2 3">
    <name type="scientific">Lentzea miocenica</name>
    <dbReference type="NCBI Taxonomy" id="3095431"/>
    <lineage>
        <taxon>Bacteria</taxon>
        <taxon>Bacillati</taxon>
        <taxon>Actinomycetota</taxon>
        <taxon>Actinomycetes</taxon>
        <taxon>Pseudonocardiales</taxon>
        <taxon>Pseudonocardiaceae</taxon>
        <taxon>Lentzea</taxon>
    </lineage>
</organism>
<dbReference type="EMBL" id="JAXAVW010000027">
    <property type="protein sequence ID" value="MDX8034466.1"/>
    <property type="molecule type" value="Genomic_DNA"/>
</dbReference>
<comment type="caution">
    <text evidence="2">The sequence shown here is derived from an EMBL/GenBank/DDBJ whole genome shotgun (WGS) entry which is preliminary data.</text>
</comment>
<feature type="transmembrane region" description="Helical" evidence="1">
    <location>
        <begin position="12"/>
        <end position="32"/>
    </location>
</feature>
<keyword evidence="3" id="KW-1185">Reference proteome</keyword>
<keyword evidence="1" id="KW-1133">Transmembrane helix</keyword>
<sequence>MNPGALKPVEVRVASAVAFGGALVFFVVGLILWRSTGDADVLKLPSFVALFELLVAASLLLRLRFMHYPAMVVFILVALLHLVIVLADGPAWARVASGVLSAVHIYGVVLLNTGPAREHLGGPR</sequence>
<dbReference type="Proteomes" id="UP001285521">
    <property type="component" value="Unassembled WGS sequence"/>
</dbReference>
<name>A0ABU4T8I7_9PSEU</name>
<keyword evidence="1" id="KW-0812">Transmembrane</keyword>
<gene>
    <name evidence="2" type="ORF">SK803_29970</name>
</gene>
<evidence type="ECO:0000313" key="3">
    <source>
        <dbReference type="Proteomes" id="UP001285521"/>
    </source>
</evidence>
<dbReference type="RefSeq" id="WP_319969487.1">
    <property type="nucleotide sequence ID" value="NZ_JAXAVW010000027.1"/>
</dbReference>
<evidence type="ECO:0000256" key="1">
    <source>
        <dbReference type="SAM" id="Phobius"/>
    </source>
</evidence>
<proteinExistence type="predicted"/>
<feature type="transmembrane region" description="Helical" evidence="1">
    <location>
        <begin position="44"/>
        <end position="61"/>
    </location>
</feature>
<reference evidence="2 3" key="1">
    <citation type="submission" date="2023-11" db="EMBL/GenBank/DDBJ databases">
        <title>Lentzea sokolovensis, sp. nov., Lentzea kristufkii, sp. nov., and Lentzea miocenensis, sp. nov., rare actinobacteria from Sokolov Coal Basin, Miocene lacustrine sediment, Czech Republic.</title>
        <authorList>
            <person name="Lara A."/>
            <person name="Kotroba L."/>
            <person name="Nouioui I."/>
            <person name="Neumann-Schaal M."/>
            <person name="Mast Y."/>
            <person name="Chronakova A."/>
        </authorList>
    </citation>
    <scope>NUCLEOTIDE SEQUENCE [LARGE SCALE GENOMIC DNA]</scope>
    <source>
        <strain evidence="2 3">BCCO 10_0856</strain>
    </source>
</reference>
<feature type="transmembrane region" description="Helical" evidence="1">
    <location>
        <begin position="92"/>
        <end position="111"/>
    </location>
</feature>